<evidence type="ECO:0000259" key="1">
    <source>
        <dbReference type="Pfam" id="PF01636"/>
    </source>
</evidence>
<dbReference type="InterPro" id="IPR002575">
    <property type="entry name" value="Aminoglycoside_PTrfase"/>
</dbReference>
<dbReference type="STRING" id="1051890.A0A3N4LQG4"/>
<dbReference type="EMBL" id="ML121539">
    <property type="protein sequence ID" value="RPB25080.1"/>
    <property type="molecule type" value="Genomic_DNA"/>
</dbReference>
<dbReference type="OrthoDB" id="191037at2759"/>
<keyword evidence="2" id="KW-0808">Transferase</keyword>
<feature type="domain" description="Aminoglycoside phosphotransferase" evidence="1">
    <location>
        <begin position="34"/>
        <end position="271"/>
    </location>
</feature>
<evidence type="ECO:0000313" key="2">
    <source>
        <dbReference type="EMBL" id="RPB25080.1"/>
    </source>
</evidence>
<gene>
    <name evidence="2" type="ORF">L211DRAFT_823314</name>
</gene>
<dbReference type="InterPro" id="IPR041726">
    <property type="entry name" value="ACAD10_11_N"/>
</dbReference>
<sequence length="384" mass="43334">MTGPVRQPIDIPSLERYIESNVPEIKTPVEVFQFGYGQSNPTYFLTSTVNKDRYVLRKKPPGQLLSKTAHAVEREYQVLKALEGVDIPTPRVYCLCTDTKVIGTAFYIMEYLDGRIFSNPSIPEISPVDRRKMWHSAVTTLAKLHSTPITSPPSVTPEYNLSTFGRPTDFYPRQLKTLGSVSHSQSLVKDIDTKAPVGDLPHFQGLLNYFQQNFPQDRGCIIHGDYKLDNLIFHPTEPKVIGILDWELSTIGHPLSDVSNLTMPWTAARENLEHVTDGERAGDGQRRKQERDEFIPGRVEGLPSREEVLNWYSEAAGWDPKEFSDYGDAFTMFRTAVISQGIAARYATRQASSAKAAEYGKQFPQYAKCAWQIISKKNEAKAKL</sequence>
<dbReference type="Pfam" id="PF01636">
    <property type="entry name" value="APH"/>
    <property type="match status" value="1"/>
</dbReference>
<protein>
    <submittedName>
        <fullName evidence="2">Phosphotransferase enzyme family domain protein</fullName>
    </submittedName>
</protein>
<name>A0A3N4LQG4_9PEZI</name>
<proteinExistence type="predicted"/>
<dbReference type="PANTHER" id="PTHR47829:SF1">
    <property type="entry name" value="HAD FAMILY PHOSPHATASE"/>
    <property type="match status" value="1"/>
</dbReference>
<organism evidence="2 3">
    <name type="scientific">Terfezia boudieri ATCC MYA-4762</name>
    <dbReference type="NCBI Taxonomy" id="1051890"/>
    <lineage>
        <taxon>Eukaryota</taxon>
        <taxon>Fungi</taxon>
        <taxon>Dikarya</taxon>
        <taxon>Ascomycota</taxon>
        <taxon>Pezizomycotina</taxon>
        <taxon>Pezizomycetes</taxon>
        <taxon>Pezizales</taxon>
        <taxon>Pezizaceae</taxon>
        <taxon>Terfezia</taxon>
    </lineage>
</organism>
<dbReference type="InterPro" id="IPR011009">
    <property type="entry name" value="Kinase-like_dom_sf"/>
</dbReference>
<dbReference type="SUPFAM" id="SSF56112">
    <property type="entry name" value="Protein kinase-like (PK-like)"/>
    <property type="match status" value="1"/>
</dbReference>
<dbReference type="GO" id="GO:0016740">
    <property type="term" value="F:transferase activity"/>
    <property type="evidence" value="ECO:0007669"/>
    <property type="project" value="UniProtKB-KW"/>
</dbReference>
<reference evidence="2 3" key="1">
    <citation type="journal article" date="2018" name="Nat. Ecol. Evol.">
        <title>Pezizomycetes genomes reveal the molecular basis of ectomycorrhizal truffle lifestyle.</title>
        <authorList>
            <person name="Murat C."/>
            <person name="Payen T."/>
            <person name="Noel B."/>
            <person name="Kuo A."/>
            <person name="Morin E."/>
            <person name="Chen J."/>
            <person name="Kohler A."/>
            <person name="Krizsan K."/>
            <person name="Balestrini R."/>
            <person name="Da Silva C."/>
            <person name="Montanini B."/>
            <person name="Hainaut M."/>
            <person name="Levati E."/>
            <person name="Barry K.W."/>
            <person name="Belfiori B."/>
            <person name="Cichocki N."/>
            <person name="Clum A."/>
            <person name="Dockter R.B."/>
            <person name="Fauchery L."/>
            <person name="Guy J."/>
            <person name="Iotti M."/>
            <person name="Le Tacon F."/>
            <person name="Lindquist E.A."/>
            <person name="Lipzen A."/>
            <person name="Malagnac F."/>
            <person name="Mello A."/>
            <person name="Molinier V."/>
            <person name="Miyauchi S."/>
            <person name="Poulain J."/>
            <person name="Riccioni C."/>
            <person name="Rubini A."/>
            <person name="Sitrit Y."/>
            <person name="Splivallo R."/>
            <person name="Traeger S."/>
            <person name="Wang M."/>
            <person name="Zifcakova L."/>
            <person name="Wipf D."/>
            <person name="Zambonelli A."/>
            <person name="Paolocci F."/>
            <person name="Nowrousian M."/>
            <person name="Ottonello S."/>
            <person name="Baldrian P."/>
            <person name="Spatafora J.W."/>
            <person name="Henrissat B."/>
            <person name="Nagy L.G."/>
            <person name="Aury J.M."/>
            <person name="Wincker P."/>
            <person name="Grigoriev I.V."/>
            <person name="Bonfante P."/>
            <person name="Martin F.M."/>
        </authorList>
    </citation>
    <scope>NUCLEOTIDE SEQUENCE [LARGE SCALE GENOMIC DNA]</scope>
    <source>
        <strain evidence="2 3">ATCC MYA-4762</strain>
    </source>
</reference>
<dbReference type="PANTHER" id="PTHR47829">
    <property type="entry name" value="HYDROLASE, PUTATIVE (AFU_ORTHOLOGUE AFUA_1G12880)-RELATED"/>
    <property type="match status" value="1"/>
</dbReference>
<dbReference type="CDD" id="cd05154">
    <property type="entry name" value="ACAD10_11_N-like"/>
    <property type="match status" value="1"/>
</dbReference>
<dbReference type="Gene3D" id="3.30.200.20">
    <property type="entry name" value="Phosphorylase Kinase, domain 1"/>
    <property type="match status" value="1"/>
</dbReference>
<dbReference type="AlphaFoldDB" id="A0A3N4LQG4"/>
<keyword evidence="3" id="KW-1185">Reference proteome</keyword>
<accession>A0A3N4LQG4</accession>
<dbReference type="Gene3D" id="3.90.1200.10">
    <property type="match status" value="1"/>
</dbReference>
<dbReference type="InParanoid" id="A0A3N4LQG4"/>
<evidence type="ECO:0000313" key="3">
    <source>
        <dbReference type="Proteomes" id="UP000267821"/>
    </source>
</evidence>
<dbReference type="Proteomes" id="UP000267821">
    <property type="component" value="Unassembled WGS sequence"/>
</dbReference>
<dbReference type="InterPro" id="IPR052898">
    <property type="entry name" value="ACAD10-like"/>
</dbReference>